<dbReference type="GeneID" id="112295141"/>
<dbReference type="Gene3D" id="1.20.920.10">
    <property type="entry name" value="Bromodomain-like"/>
    <property type="match status" value="1"/>
</dbReference>
<feature type="compositionally biased region" description="Acidic residues" evidence="6">
    <location>
        <begin position="1420"/>
        <end position="1432"/>
    </location>
</feature>
<dbReference type="InterPro" id="IPR001487">
    <property type="entry name" value="Bromodomain"/>
</dbReference>
<dbReference type="InterPro" id="IPR057452">
    <property type="entry name" value="BRWD/PHIP_N"/>
</dbReference>
<dbReference type="RefSeq" id="XP_024402127.1">
    <property type="nucleotide sequence ID" value="XM_024546359.2"/>
</dbReference>
<sequence>MMARSTKDRPDYLGRFSAPVVAGSSGTAYGADTCPENNVEVDIAEVYFLIMHFLSSGPCQRAFAQLSNDVLQHKLLPRRFHALSSRAEKHVVDEGDDGMSSPLSYANILARNPTVQQNHLVKLLEQLLVHNRASVEHLEHPNSRIPTAADVPTLLGTGSFSLFDSERRKAIKDVPQWIRQLRWPHWHADQVHGLMFRELGGGYARHKQAPSVRTPSYAIVKPAVLVDRIQIIKKLRGHRNAVYCAIFDGTGRYVITGSDDRLVKLWSSETGLCLRSCRGHEGDITDLAVSNRNKYVASASNDFTIRVWFLPSGNPVSVLRGHTASVTAIAFSPRQGCEHLLLSSSDDGTCRIWDASDSSLHSRVYMPNPKDVASAPRPTIPAPPSTVPGCNQILCCAFNADGSIFVTGSSDKIARVWDACKWNDDVTGRPNYEMDTLKGHENDVNYVQFSGCAAPRKPLVGDSMKDEHATRFRNSWFSHDSIVTCSRDGTAIIWMHHFSKSYAKVGRWQKAYHLRVPPPPMPPQPPRGNGPRQRLLPTPRGVNMIVWSLDNRFVLAAIMDHRICVWNASDGSLVHSLTGHDKQTYVLDVHPINPRIAMSAGYDGRVIIWDIWEGRPIKVYETGEYNLVDGNFSPDGTSLVVSDEVGQIYLFGTGSKMSEKDVKYDQFFLGDFRPLVRDVHGNVLDVETQQPPHLRNLRDLLCDAGMIPYCDPYQTIFQQRRLANLGLEWHPPVMQLSIGTNDDVTYFPPEQPMAFQPPVAPSPERHDLPVPTDAGRNRWVEQPPEVEEPMDWEQDAAVHSEDTGSDYSASEESVSDEKEGEGYESLSEGESNSEEESEAPMHLRRSGRNKRKKMESGRSSSRRVRGRTSADYDTRKRRQQRGRRLKASRNSSYRASRAVVVSDQEHVSTRPQRQAARNALNLFSSIQTPGREEDEDSAEHGEKSEAVDNGQEHGEPSSMAAADLEGEIRSLRRNPREEVEEESEQRVHASTSQPEVDNLGDCRRPRSQRPRRIKIIFNRPAGPAHGSSQFDGLREGEANALHPSDDIAISVSPSRENIPPEQIQKSHRKLIIKPPKPISQEGGSSDEDGDTIGGQGMNVPALAQESPIRSPDIAHSTSEGIVGQENHWQWKRGKEINGALGSGSSKHGEPSKDNESLESFERAILSNECAQTHTWEQPQHPDNSRSEDANVRNESHNSERERTQNNANVSNDYGAHEDNLSSVHELADTLSQKVDLNKDPDTEERRSKDTERELRSEQNANQSLMENTFSDRSPVSSEAGGTSRLQSTSKVETENKYQLQEMPASSREIEDGDYADDVDEGQERAGHMQDSEQHLIETGGTDHETREYSDEDSNAGRNGVLNNDRTINTSVSLEERQHQLDTDEAETRRDHLCDDNEDVIGYETGQDHPEGSTEKQASESEMDEYEYAGQEENESKEFEDTPRSFKNRSRRQNKYESTEGRSRSAERKRHKPLSELNSGHGHSLLSDEAPSPAKRSTRHVRTAPEGNGRRTQPWLREHQEAEELAGPSRSVSHTQVRGKSKRQPSNKLHDMVWESEPRNNGVSHGRQGLRSDASPSGSKIDRPLRLKLKCTENSAKRNEGLPDEDDDNGENQTRVSARSTRRQISLQKERAKVVEVKVGVTNSIPRSSWRAPRNNLRKIESASWLLTSEVEQGHYTPQFGDEVAYLHQGHREYLEASKVKEKGPWKKHELRAVEFCRITNLEYHIEPGGGTSCKLELEFLDMESSASGYKFQLTWPELTDYPDFLVEKSRFDASMAKGWVARDHCKVWWASEKGADEKGQWWDGRIKTIKAKSDDFPDSPWEKYIVTYRESAEPQAHSPWELFDRNCNIPGWTVPQIEEDERDELLQYIYDIEEAMLEDETDGFGVKQLESLAKHDSNFLNRVPVPLTLELIRERLSKNFYRSKDAVEYDIRLLATNAELFFGDEDDFTGKMNRLASELLEILQ</sequence>
<dbReference type="InterPro" id="IPR001680">
    <property type="entry name" value="WD40_rpt"/>
</dbReference>
<feature type="repeat" description="WD" evidence="5">
    <location>
        <begin position="577"/>
        <end position="619"/>
    </location>
</feature>
<evidence type="ECO:0000313" key="10">
    <source>
        <dbReference type="Proteomes" id="UP000006727"/>
    </source>
</evidence>
<dbReference type="PANTHER" id="PTHR16266">
    <property type="entry name" value="WD REPEAT DOMAIN 9"/>
    <property type="match status" value="1"/>
</dbReference>
<dbReference type="InterPro" id="IPR057451">
    <property type="entry name" value="BRWD/PHIP_AD"/>
</dbReference>
<dbReference type="EMBL" id="ABEU02000018">
    <property type="protein sequence ID" value="PNR34968.1"/>
    <property type="molecule type" value="Genomic_DNA"/>
</dbReference>
<dbReference type="Pfam" id="PF25313">
    <property type="entry name" value="BRWD_AD"/>
    <property type="match status" value="1"/>
</dbReference>
<feature type="compositionally biased region" description="Basic residues" evidence="6">
    <location>
        <begin position="1005"/>
        <end position="1014"/>
    </location>
</feature>
<feature type="region of interest" description="Disordered" evidence="6">
    <location>
        <begin position="745"/>
        <end position="777"/>
    </location>
</feature>
<feature type="compositionally biased region" description="Acidic residues" evidence="6">
    <location>
        <begin position="1310"/>
        <end position="1320"/>
    </location>
</feature>
<protein>
    <recommendedName>
        <fullName evidence="7">Bromo domain-containing protein</fullName>
    </recommendedName>
</protein>
<evidence type="ECO:0000256" key="6">
    <source>
        <dbReference type="SAM" id="MobiDB-lite"/>
    </source>
</evidence>
<feature type="compositionally biased region" description="Basic residues" evidence="6">
    <location>
        <begin position="875"/>
        <end position="887"/>
    </location>
</feature>
<feature type="compositionally biased region" description="Basic and acidic residues" evidence="6">
    <location>
        <begin position="966"/>
        <end position="977"/>
    </location>
</feature>
<keyword evidence="3 4" id="KW-0103">Bromodomain</keyword>
<keyword evidence="2" id="KW-0677">Repeat</keyword>
<feature type="compositionally biased region" description="Polar residues" evidence="6">
    <location>
        <begin position="1610"/>
        <end position="1624"/>
    </location>
</feature>
<dbReference type="KEGG" id="ppp:112295141"/>
<dbReference type="PROSITE" id="PS50082">
    <property type="entry name" value="WD_REPEATS_2"/>
    <property type="match status" value="5"/>
</dbReference>
<dbReference type="Gramene" id="Pp3c18_8170V3.1">
    <property type="protein sequence ID" value="Pp3c18_8170V3.1"/>
    <property type="gene ID" value="Pp3c18_8170"/>
</dbReference>
<dbReference type="Pfam" id="PF00439">
    <property type="entry name" value="Bromodomain"/>
    <property type="match status" value="1"/>
</dbReference>
<proteinExistence type="predicted"/>
<dbReference type="Gramene" id="Pp3c18_8170V3.4">
    <property type="protein sequence ID" value="Pp3c18_8170V3.4"/>
    <property type="gene ID" value="Pp3c18_8170"/>
</dbReference>
<dbReference type="PaxDb" id="3218-PP1S19_18V6.1"/>
<keyword evidence="1 5" id="KW-0853">WD repeat</keyword>
<dbReference type="EnsemblPlants" id="Pp3c18_8170V3.1">
    <property type="protein sequence ID" value="Pp3c18_8170V3.1"/>
    <property type="gene ID" value="Pp3c18_8170"/>
</dbReference>
<feature type="compositionally biased region" description="Basic and acidic residues" evidence="6">
    <location>
        <begin position="1433"/>
        <end position="1443"/>
    </location>
</feature>
<dbReference type="GO" id="GO:0008360">
    <property type="term" value="P:regulation of cell shape"/>
    <property type="evidence" value="ECO:0000318"/>
    <property type="project" value="GO_Central"/>
</dbReference>
<dbReference type="GO" id="GO:0007010">
    <property type="term" value="P:cytoskeleton organization"/>
    <property type="evidence" value="ECO:0000318"/>
    <property type="project" value="GO_Central"/>
</dbReference>
<feature type="repeat" description="WD" evidence="5">
    <location>
        <begin position="277"/>
        <end position="318"/>
    </location>
</feature>
<dbReference type="FunFam" id="2.130.10.10:FF:000440">
    <property type="entry name" value="Bromodomain and WD repeat-containing protein"/>
    <property type="match status" value="1"/>
</dbReference>
<dbReference type="SUPFAM" id="SSF47370">
    <property type="entry name" value="Bromodomain"/>
    <property type="match status" value="1"/>
</dbReference>
<feature type="compositionally biased region" description="Basic and acidic residues" evidence="6">
    <location>
        <begin position="938"/>
        <end position="955"/>
    </location>
</feature>
<dbReference type="STRING" id="3218.A0A2K1J0C0"/>
<feature type="domain" description="Bromo" evidence="7">
    <location>
        <begin position="1898"/>
        <end position="1949"/>
    </location>
</feature>
<dbReference type="Pfam" id="PF25437">
    <property type="entry name" value="BRWD1_N"/>
    <property type="match status" value="1"/>
</dbReference>
<reference evidence="9" key="3">
    <citation type="submission" date="2020-12" db="UniProtKB">
        <authorList>
            <consortium name="EnsemblPlants"/>
        </authorList>
    </citation>
    <scope>IDENTIFICATION</scope>
</reference>
<evidence type="ECO:0000313" key="9">
    <source>
        <dbReference type="EnsemblPlants" id="Pp3c18_8170V3.1"/>
    </source>
</evidence>
<feature type="compositionally biased region" description="Basic and acidic residues" evidence="6">
    <location>
        <begin position="1547"/>
        <end position="1557"/>
    </location>
</feature>
<dbReference type="InterPro" id="IPR015943">
    <property type="entry name" value="WD40/YVTN_repeat-like_dom_sf"/>
</dbReference>
<dbReference type="GO" id="GO:0006357">
    <property type="term" value="P:regulation of transcription by RNA polymerase II"/>
    <property type="evidence" value="ECO:0000318"/>
    <property type="project" value="GO_Central"/>
</dbReference>
<dbReference type="Gramene" id="Pp3c18_8170V3.2">
    <property type="protein sequence ID" value="Pp3c18_8170V3.2"/>
    <property type="gene ID" value="Pp3c18_8170"/>
</dbReference>
<dbReference type="EnsemblPlants" id="Pp3c18_8170V3.4">
    <property type="protein sequence ID" value="Pp3c18_8170V3.4"/>
    <property type="gene ID" value="Pp3c18_8170"/>
</dbReference>
<name>A0A2K1J0C0_PHYPA</name>
<dbReference type="Gramene" id="Pp3c18_8170V3.3">
    <property type="protein sequence ID" value="Pp3c18_8170V3.3"/>
    <property type="gene ID" value="Pp3c18_8170"/>
</dbReference>
<dbReference type="InterPro" id="IPR036322">
    <property type="entry name" value="WD40_repeat_dom_sf"/>
</dbReference>
<evidence type="ECO:0000256" key="1">
    <source>
        <dbReference type="ARBA" id="ARBA00022574"/>
    </source>
</evidence>
<feature type="compositionally biased region" description="Basic and acidic residues" evidence="6">
    <location>
        <begin position="1373"/>
        <end position="1394"/>
    </location>
</feature>
<dbReference type="Gene3D" id="2.130.10.10">
    <property type="entry name" value="YVTN repeat-like/Quinoprotein amine dehydrogenase"/>
    <property type="match status" value="3"/>
</dbReference>
<feature type="repeat" description="WD" evidence="5">
    <location>
        <begin position="319"/>
        <end position="363"/>
    </location>
</feature>
<feature type="compositionally biased region" description="Basic residues" evidence="6">
    <location>
        <begin position="842"/>
        <end position="853"/>
    </location>
</feature>
<dbReference type="PROSITE" id="PS50014">
    <property type="entry name" value="BROMODOMAIN_2"/>
    <property type="match status" value="1"/>
</dbReference>
<feature type="repeat" description="WD" evidence="5">
    <location>
        <begin position="393"/>
        <end position="418"/>
    </location>
</feature>
<dbReference type="InterPro" id="IPR052060">
    <property type="entry name" value="Bromo_WD_repeat"/>
</dbReference>
<dbReference type="SUPFAM" id="SSF50978">
    <property type="entry name" value="WD40 repeat-like"/>
    <property type="match status" value="1"/>
</dbReference>
<dbReference type="EnsemblPlants" id="Pp3c18_8170V3.3">
    <property type="protein sequence ID" value="Pp3c18_8170V3.3"/>
    <property type="gene ID" value="Pp3c18_8170"/>
</dbReference>
<evidence type="ECO:0000256" key="2">
    <source>
        <dbReference type="ARBA" id="ARBA00022737"/>
    </source>
</evidence>
<evidence type="ECO:0000256" key="4">
    <source>
        <dbReference type="PROSITE-ProRule" id="PRU00035"/>
    </source>
</evidence>
<keyword evidence="10" id="KW-1185">Reference proteome</keyword>
<dbReference type="PROSITE" id="PS00678">
    <property type="entry name" value="WD_REPEATS_1"/>
    <property type="match status" value="1"/>
</dbReference>
<feature type="compositionally biased region" description="Polar residues" evidence="6">
    <location>
        <begin position="1257"/>
        <end position="1290"/>
    </location>
</feature>
<gene>
    <name evidence="9" type="primary">LOC112295141</name>
    <name evidence="8" type="ORF">PHYPA_022867</name>
</gene>
<feature type="repeat" description="WD" evidence="5">
    <location>
        <begin position="235"/>
        <end position="276"/>
    </location>
</feature>
<dbReference type="Proteomes" id="UP000006727">
    <property type="component" value="Chromosome 18"/>
</dbReference>
<feature type="compositionally biased region" description="Polar residues" evidence="6">
    <location>
        <begin position="1168"/>
        <end position="1181"/>
    </location>
</feature>
<dbReference type="Pfam" id="PF00400">
    <property type="entry name" value="WD40"/>
    <property type="match status" value="5"/>
</dbReference>
<feature type="compositionally biased region" description="Basic and acidic residues" evidence="6">
    <location>
        <begin position="1146"/>
        <end position="1161"/>
    </location>
</feature>
<dbReference type="PANTHER" id="PTHR16266:SF17">
    <property type="entry name" value="BRWD3"/>
    <property type="match status" value="1"/>
</dbReference>
<evidence type="ECO:0000259" key="7">
    <source>
        <dbReference type="PROSITE" id="PS50014"/>
    </source>
</evidence>
<reference evidence="8 10" key="2">
    <citation type="journal article" date="2018" name="Plant J.">
        <title>The Physcomitrella patens chromosome-scale assembly reveals moss genome structure and evolution.</title>
        <authorList>
            <person name="Lang D."/>
            <person name="Ullrich K.K."/>
            <person name="Murat F."/>
            <person name="Fuchs J."/>
            <person name="Jenkins J."/>
            <person name="Haas F.B."/>
            <person name="Piednoel M."/>
            <person name="Gundlach H."/>
            <person name="Van Bel M."/>
            <person name="Meyberg R."/>
            <person name="Vives C."/>
            <person name="Morata J."/>
            <person name="Symeonidi A."/>
            <person name="Hiss M."/>
            <person name="Muchero W."/>
            <person name="Kamisugi Y."/>
            <person name="Saleh O."/>
            <person name="Blanc G."/>
            <person name="Decker E.L."/>
            <person name="van Gessel N."/>
            <person name="Grimwood J."/>
            <person name="Hayes R.D."/>
            <person name="Graham S.W."/>
            <person name="Gunter L.E."/>
            <person name="McDaniel S.F."/>
            <person name="Hoernstein S.N.W."/>
            <person name="Larsson A."/>
            <person name="Li F.W."/>
            <person name="Perroud P.F."/>
            <person name="Phillips J."/>
            <person name="Ranjan P."/>
            <person name="Rokshar D.S."/>
            <person name="Rothfels C.J."/>
            <person name="Schneider L."/>
            <person name="Shu S."/>
            <person name="Stevenson D.W."/>
            <person name="Thummler F."/>
            <person name="Tillich M."/>
            <person name="Villarreal Aguilar J.C."/>
            <person name="Widiez T."/>
            <person name="Wong G.K."/>
            <person name="Wymore A."/>
            <person name="Zhang Y."/>
            <person name="Zimmer A.D."/>
            <person name="Quatrano R.S."/>
            <person name="Mayer K.F.X."/>
            <person name="Goodstein D."/>
            <person name="Casacuberta J.M."/>
            <person name="Vandepoele K."/>
            <person name="Reski R."/>
            <person name="Cuming A.C."/>
            <person name="Tuskan G.A."/>
            <person name="Maumus F."/>
            <person name="Salse J."/>
            <person name="Schmutz J."/>
            <person name="Rensing S.A."/>
        </authorList>
    </citation>
    <scope>NUCLEOTIDE SEQUENCE [LARGE SCALE GENOMIC DNA]</scope>
    <source>
        <strain evidence="9 10">cv. Gransden 2004</strain>
    </source>
</reference>
<dbReference type="InterPro" id="IPR036427">
    <property type="entry name" value="Bromodomain-like_sf"/>
</dbReference>
<evidence type="ECO:0000313" key="8">
    <source>
        <dbReference type="EMBL" id="PNR34968.1"/>
    </source>
</evidence>
<organism evidence="8">
    <name type="scientific">Physcomitrium patens</name>
    <name type="common">Spreading-leaved earth moss</name>
    <name type="synonym">Physcomitrella patens</name>
    <dbReference type="NCBI Taxonomy" id="3218"/>
    <lineage>
        <taxon>Eukaryota</taxon>
        <taxon>Viridiplantae</taxon>
        <taxon>Streptophyta</taxon>
        <taxon>Embryophyta</taxon>
        <taxon>Bryophyta</taxon>
        <taxon>Bryophytina</taxon>
        <taxon>Bryopsida</taxon>
        <taxon>Funariidae</taxon>
        <taxon>Funariales</taxon>
        <taxon>Funariaceae</taxon>
        <taxon>Physcomitrium</taxon>
    </lineage>
</organism>
<dbReference type="CDD" id="cd00200">
    <property type="entry name" value="WD40"/>
    <property type="match status" value="1"/>
</dbReference>
<dbReference type="EnsemblPlants" id="Pp3c18_8170V3.2">
    <property type="protein sequence ID" value="Pp3c18_8170V3.2"/>
    <property type="gene ID" value="Pp3c18_8170"/>
</dbReference>
<evidence type="ECO:0000256" key="5">
    <source>
        <dbReference type="PROSITE-ProRule" id="PRU00221"/>
    </source>
</evidence>
<dbReference type="PROSITE" id="PS50294">
    <property type="entry name" value="WD_REPEATS_REGION"/>
    <property type="match status" value="3"/>
</dbReference>
<feature type="region of interest" description="Disordered" evidence="6">
    <location>
        <begin position="797"/>
        <end position="1624"/>
    </location>
</feature>
<evidence type="ECO:0000256" key="3">
    <source>
        <dbReference type="ARBA" id="ARBA00023117"/>
    </source>
</evidence>
<feature type="compositionally biased region" description="Low complexity" evidence="6">
    <location>
        <begin position="888"/>
        <end position="902"/>
    </location>
</feature>
<reference evidence="8 10" key="1">
    <citation type="journal article" date="2008" name="Science">
        <title>The Physcomitrella genome reveals evolutionary insights into the conquest of land by plants.</title>
        <authorList>
            <person name="Rensing S."/>
            <person name="Lang D."/>
            <person name="Zimmer A."/>
            <person name="Terry A."/>
            <person name="Salamov A."/>
            <person name="Shapiro H."/>
            <person name="Nishiyama T."/>
            <person name="Perroud P.-F."/>
            <person name="Lindquist E."/>
            <person name="Kamisugi Y."/>
            <person name="Tanahashi T."/>
            <person name="Sakakibara K."/>
            <person name="Fujita T."/>
            <person name="Oishi K."/>
            <person name="Shin-I T."/>
            <person name="Kuroki Y."/>
            <person name="Toyoda A."/>
            <person name="Suzuki Y."/>
            <person name="Hashimoto A."/>
            <person name="Yamaguchi K."/>
            <person name="Sugano A."/>
            <person name="Kohara Y."/>
            <person name="Fujiyama A."/>
            <person name="Anterola A."/>
            <person name="Aoki S."/>
            <person name="Ashton N."/>
            <person name="Barbazuk W.B."/>
            <person name="Barker E."/>
            <person name="Bennetzen J."/>
            <person name="Bezanilla M."/>
            <person name="Blankenship R."/>
            <person name="Cho S.H."/>
            <person name="Dutcher S."/>
            <person name="Estelle M."/>
            <person name="Fawcett J.A."/>
            <person name="Gundlach H."/>
            <person name="Hanada K."/>
            <person name="Heyl A."/>
            <person name="Hicks K.A."/>
            <person name="Hugh J."/>
            <person name="Lohr M."/>
            <person name="Mayer K."/>
            <person name="Melkozernov A."/>
            <person name="Murata T."/>
            <person name="Nelson D."/>
            <person name="Pils B."/>
            <person name="Prigge M."/>
            <person name="Reiss B."/>
            <person name="Renner T."/>
            <person name="Rombauts S."/>
            <person name="Rushton P."/>
            <person name="Sanderfoot A."/>
            <person name="Schween G."/>
            <person name="Shiu S.-H."/>
            <person name="Stueber K."/>
            <person name="Theodoulou F.L."/>
            <person name="Tu H."/>
            <person name="Van de Peer Y."/>
            <person name="Verrier P.J."/>
            <person name="Waters E."/>
            <person name="Wood A."/>
            <person name="Yang L."/>
            <person name="Cove D."/>
            <person name="Cuming A."/>
            <person name="Hasebe M."/>
            <person name="Lucas S."/>
            <person name="Mishler D.B."/>
            <person name="Reski R."/>
            <person name="Grigoriev I."/>
            <person name="Quatrano R.S."/>
            <person name="Boore J.L."/>
        </authorList>
    </citation>
    <scope>NUCLEOTIDE SEQUENCE [LARGE SCALE GENOMIC DNA]</scope>
    <source>
        <strain evidence="9 10">cv. Gransden 2004</strain>
    </source>
</reference>
<feature type="compositionally biased region" description="Basic and acidic residues" evidence="6">
    <location>
        <begin position="1405"/>
        <end position="1418"/>
    </location>
</feature>
<dbReference type="InterPro" id="IPR019775">
    <property type="entry name" value="WD40_repeat_CS"/>
</dbReference>
<feature type="compositionally biased region" description="Basic and acidic residues" evidence="6">
    <location>
        <begin position="1321"/>
        <end position="1348"/>
    </location>
</feature>
<dbReference type="OrthoDB" id="538223at2759"/>
<dbReference type="SMART" id="SM00320">
    <property type="entry name" value="WD40"/>
    <property type="match status" value="8"/>
</dbReference>
<feature type="compositionally biased region" description="Polar residues" evidence="6">
    <location>
        <begin position="1360"/>
        <end position="1372"/>
    </location>
</feature>
<feature type="compositionally biased region" description="Basic and acidic residues" evidence="6">
    <location>
        <begin position="1182"/>
        <end position="1203"/>
    </location>
</feature>
<feature type="compositionally biased region" description="Basic and acidic residues" evidence="6">
    <location>
        <begin position="1453"/>
        <end position="1465"/>
    </location>
</feature>
<dbReference type="GO" id="GO:0005634">
    <property type="term" value="C:nucleus"/>
    <property type="evidence" value="ECO:0000318"/>
    <property type="project" value="GO_Central"/>
</dbReference>
<feature type="compositionally biased region" description="Basic and acidic residues" evidence="6">
    <location>
        <begin position="1235"/>
        <end position="1256"/>
    </location>
</feature>
<dbReference type="FunCoup" id="A0A2K1J0C0">
    <property type="interactions" value="3110"/>
</dbReference>
<accession>A0A2K1J0C0</accession>